<gene>
    <name evidence="1" type="ORF">GQ651_01985</name>
</gene>
<evidence type="ECO:0000313" key="1">
    <source>
        <dbReference type="EMBL" id="MXQ06608.1"/>
    </source>
</evidence>
<dbReference type="RefSeq" id="WP_160762537.1">
    <property type="nucleotide sequence ID" value="NZ_WUPT01000001.1"/>
</dbReference>
<reference evidence="1 2" key="2">
    <citation type="submission" date="2020-03" db="EMBL/GenBank/DDBJ databases">
        <title>Kangsaoukella pontilimi gen. nov., sp. nov., a new member of the family Rhodobacteraceae isolated from a tidal mudflat.</title>
        <authorList>
            <person name="Kim I.S."/>
        </authorList>
    </citation>
    <scope>NUCLEOTIDE SEQUENCE [LARGE SCALE GENOMIC DNA]</scope>
    <source>
        <strain evidence="1 2">GH1-50</strain>
    </source>
</reference>
<reference evidence="1 2" key="1">
    <citation type="submission" date="2019-12" db="EMBL/GenBank/DDBJ databases">
        <authorList>
            <person name="Lee S.D."/>
        </authorList>
    </citation>
    <scope>NUCLEOTIDE SEQUENCE [LARGE SCALE GENOMIC DNA]</scope>
    <source>
        <strain evidence="1 2">GH1-50</strain>
    </source>
</reference>
<protein>
    <submittedName>
        <fullName evidence="1">Uncharacterized protein</fullName>
    </submittedName>
</protein>
<dbReference type="Proteomes" id="UP000480350">
    <property type="component" value="Unassembled WGS sequence"/>
</dbReference>
<sequence>MNLAPLLDQSEAPEVLAPPFEVPITFRRNGRNRPIVLRADKGAPQREPDLIALVADARRWMGDLIKGKVATVAEITEREQLRPGNVSRVLPLA</sequence>
<name>A0A7C9IE98_9RHOB</name>
<accession>A0A7C9IE98</accession>
<dbReference type="AlphaFoldDB" id="A0A7C9IE98"/>
<proteinExistence type="predicted"/>
<keyword evidence="2" id="KW-1185">Reference proteome</keyword>
<comment type="caution">
    <text evidence="1">The sequence shown here is derived from an EMBL/GenBank/DDBJ whole genome shotgun (WGS) entry which is preliminary data.</text>
</comment>
<evidence type="ECO:0000313" key="2">
    <source>
        <dbReference type="Proteomes" id="UP000480350"/>
    </source>
</evidence>
<dbReference type="EMBL" id="WUPT01000001">
    <property type="protein sequence ID" value="MXQ06608.1"/>
    <property type="molecule type" value="Genomic_DNA"/>
</dbReference>
<organism evidence="1 2">
    <name type="scientific">Kangsaoukella pontilimi</name>
    <dbReference type="NCBI Taxonomy" id="2691042"/>
    <lineage>
        <taxon>Bacteria</taxon>
        <taxon>Pseudomonadati</taxon>
        <taxon>Pseudomonadota</taxon>
        <taxon>Alphaproteobacteria</taxon>
        <taxon>Rhodobacterales</taxon>
        <taxon>Paracoccaceae</taxon>
        <taxon>Kangsaoukella</taxon>
    </lineage>
</organism>